<dbReference type="GO" id="GO:0008061">
    <property type="term" value="F:chitin binding"/>
    <property type="evidence" value="ECO:0007669"/>
    <property type="project" value="InterPro"/>
</dbReference>
<evidence type="ECO:0000313" key="5">
    <source>
        <dbReference type="Proteomes" id="UP000186922"/>
    </source>
</evidence>
<dbReference type="AlphaFoldDB" id="A0A1D1UH73"/>
<dbReference type="Gene3D" id="2.170.140.10">
    <property type="entry name" value="Chitin binding domain"/>
    <property type="match status" value="1"/>
</dbReference>
<organism evidence="4 5">
    <name type="scientific">Ramazzottius varieornatus</name>
    <name type="common">Water bear</name>
    <name type="synonym">Tardigrade</name>
    <dbReference type="NCBI Taxonomy" id="947166"/>
    <lineage>
        <taxon>Eukaryota</taxon>
        <taxon>Metazoa</taxon>
        <taxon>Ecdysozoa</taxon>
        <taxon>Tardigrada</taxon>
        <taxon>Eutardigrada</taxon>
        <taxon>Parachela</taxon>
        <taxon>Hypsibioidea</taxon>
        <taxon>Ramazzottiidae</taxon>
        <taxon>Ramazzottius</taxon>
    </lineage>
</organism>
<name>A0A1D1UH73_RAMVA</name>
<evidence type="ECO:0000313" key="4">
    <source>
        <dbReference type="EMBL" id="GAU88801.1"/>
    </source>
</evidence>
<comment type="caution">
    <text evidence="4">The sequence shown here is derived from an EMBL/GenBank/DDBJ whole genome shotgun (WGS) entry which is preliminary data.</text>
</comment>
<keyword evidence="2" id="KW-0732">Signal</keyword>
<dbReference type="OrthoDB" id="10065127at2759"/>
<reference evidence="4 5" key="1">
    <citation type="journal article" date="2016" name="Nat. Commun.">
        <title>Extremotolerant tardigrade genome and improved radiotolerance of human cultured cells by tardigrade-unique protein.</title>
        <authorList>
            <person name="Hashimoto T."/>
            <person name="Horikawa D.D."/>
            <person name="Saito Y."/>
            <person name="Kuwahara H."/>
            <person name="Kozuka-Hata H."/>
            <person name="Shin-I T."/>
            <person name="Minakuchi Y."/>
            <person name="Ohishi K."/>
            <person name="Motoyama A."/>
            <person name="Aizu T."/>
            <person name="Enomoto A."/>
            <person name="Kondo K."/>
            <person name="Tanaka S."/>
            <person name="Hara Y."/>
            <person name="Koshikawa S."/>
            <person name="Sagara H."/>
            <person name="Miura T."/>
            <person name="Yokobori S."/>
            <person name="Miyagawa K."/>
            <person name="Suzuki Y."/>
            <person name="Kubo T."/>
            <person name="Oyama M."/>
            <person name="Kohara Y."/>
            <person name="Fujiyama A."/>
            <person name="Arakawa K."/>
            <person name="Katayama T."/>
            <person name="Toyoda A."/>
            <person name="Kunieda T."/>
        </authorList>
    </citation>
    <scope>NUCLEOTIDE SEQUENCE [LARGE SCALE GENOMIC DNA]</scope>
    <source>
        <strain evidence="4 5">YOKOZUNA-1</strain>
    </source>
</reference>
<dbReference type="SMART" id="SM00494">
    <property type="entry name" value="ChtBD2"/>
    <property type="match status" value="1"/>
</dbReference>
<feature type="region of interest" description="Disordered" evidence="1">
    <location>
        <begin position="30"/>
        <end position="57"/>
    </location>
</feature>
<protein>
    <recommendedName>
        <fullName evidence="3">Chitin-binding type-2 domain-containing protein</fullName>
    </recommendedName>
</protein>
<accession>A0A1D1UH73</accession>
<dbReference type="PROSITE" id="PS50940">
    <property type="entry name" value="CHIT_BIND_II"/>
    <property type="match status" value="1"/>
</dbReference>
<dbReference type="InterPro" id="IPR036508">
    <property type="entry name" value="Chitin-bd_dom_sf"/>
</dbReference>
<dbReference type="GO" id="GO:0005576">
    <property type="term" value="C:extracellular region"/>
    <property type="evidence" value="ECO:0007669"/>
    <property type="project" value="InterPro"/>
</dbReference>
<dbReference type="EMBL" id="BDGG01000001">
    <property type="protein sequence ID" value="GAU88801.1"/>
    <property type="molecule type" value="Genomic_DNA"/>
</dbReference>
<dbReference type="Proteomes" id="UP000186922">
    <property type="component" value="Unassembled WGS sequence"/>
</dbReference>
<feature type="domain" description="Chitin-binding type-2" evidence="3">
    <location>
        <begin position="102"/>
        <end position="162"/>
    </location>
</feature>
<proteinExistence type="predicted"/>
<dbReference type="SUPFAM" id="SSF57625">
    <property type="entry name" value="Invertebrate chitin-binding proteins"/>
    <property type="match status" value="1"/>
</dbReference>
<dbReference type="InterPro" id="IPR002557">
    <property type="entry name" value="Chitin-bd_dom"/>
</dbReference>
<feature type="compositionally biased region" description="Low complexity" evidence="1">
    <location>
        <begin position="33"/>
        <end position="46"/>
    </location>
</feature>
<feature type="signal peptide" evidence="2">
    <location>
        <begin position="1"/>
        <end position="25"/>
    </location>
</feature>
<evidence type="ECO:0000259" key="3">
    <source>
        <dbReference type="PROSITE" id="PS50940"/>
    </source>
</evidence>
<sequence length="224" mass="24568">MGLIKFFYADKLLLLLSLCVCWTSAATEESGNSTRTSHRSSAASTAQEDIIPSPRQLNLSPGFNNLRFANDPSFGQNSQFGFQGAGFGGQNGFSPISVPYSRPDCLGHPPGMYGSPTYGCQVFFICQSDGRLDPMPCPQGTRFNNYLGVCDWPSKVDANCNPIYSENYERYGALATLYGSDPLNSQYLQFSQFQQPGYGARNVPQQQFPRYSGGAQSFRSSFGK</sequence>
<evidence type="ECO:0000256" key="1">
    <source>
        <dbReference type="SAM" id="MobiDB-lite"/>
    </source>
</evidence>
<keyword evidence="5" id="KW-1185">Reference proteome</keyword>
<gene>
    <name evidence="4" type="primary">RvY_01435-1</name>
    <name evidence="4" type="synonym">RvY_01435.1</name>
    <name evidence="4" type="ORF">RvY_01435</name>
</gene>
<feature type="chain" id="PRO_5008897212" description="Chitin-binding type-2 domain-containing protein" evidence="2">
    <location>
        <begin position="26"/>
        <end position="224"/>
    </location>
</feature>
<evidence type="ECO:0000256" key="2">
    <source>
        <dbReference type="SAM" id="SignalP"/>
    </source>
</evidence>
<dbReference type="Pfam" id="PF01607">
    <property type="entry name" value="CBM_14"/>
    <property type="match status" value="1"/>
</dbReference>